<dbReference type="PANTHER" id="PTHR24289">
    <property type="entry name" value="STEROID 17-ALPHA-HYDROXYLASE/17,20 LYASE"/>
    <property type="match status" value="1"/>
</dbReference>
<dbReference type="PRINTS" id="PR00463">
    <property type="entry name" value="EP450I"/>
</dbReference>
<dbReference type="GO" id="GO:0004508">
    <property type="term" value="F:steroid 17-alpha-monooxygenase activity"/>
    <property type="evidence" value="ECO:0007669"/>
    <property type="project" value="TreeGrafter"/>
</dbReference>
<evidence type="ECO:0000256" key="2">
    <source>
        <dbReference type="ARBA" id="ARBA00004174"/>
    </source>
</evidence>
<dbReference type="GO" id="GO:0042448">
    <property type="term" value="P:progesterone metabolic process"/>
    <property type="evidence" value="ECO:0007669"/>
    <property type="project" value="TreeGrafter"/>
</dbReference>
<evidence type="ECO:0000256" key="15">
    <source>
        <dbReference type="SAM" id="Phobius"/>
    </source>
</evidence>
<evidence type="ECO:0000256" key="6">
    <source>
        <dbReference type="ARBA" id="ARBA00022617"/>
    </source>
</evidence>
<evidence type="ECO:0000256" key="8">
    <source>
        <dbReference type="ARBA" id="ARBA00022824"/>
    </source>
</evidence>
<keyword evidence="10 14" id="KW-0560">Oxidoreductase</keyword>
<keyword evidence="7 13" id="KW-0479">Metal-binding</keyword>
<gene>
    <name evidence="16" type="ORF">NP493_190g02014</name>
</gene>
<evidence type="ECO:0000256" key="12">
    <source>
        <dbReference type="ARBA" id="ARBA00023033"/>
    </source>
</evidence>
<evidence type="ECO:0000256" key="11">
    <source>
        <dbReference type="ARBA" id="ARBA00023004"/>
    </source>
</evidence>
<evidence type="ECO:0000256" key="9">
    <source>
        <dbReference type="ARBA" id="ARBA00022848"/>
    </source>
</evidence>
<evidence type="ECO:0000256" key="3">
    <source>
        <dbReference type="ARBA" id="ARBA00004406"/>
    </source>
</evidence>
<keyword evidence="8" id="KW-0256">Endoplasmic reticulum</keyword>
<dbReference type="GO" id="GO:0020037">
    <property type="term" value="F:heme binding"/>
    <property type="evidence" value="ECO:0007669"/>
    <property type="project" value="InterPro"/>
</dbReference>
<accession>A0AAD9P253</accession>
<evidence type="ECO:0000313" key="17">
    <source>
        <dbReference type="Proteomes" id="UP001209878"/>
    </source>
</evidence>
<dbReference type="InterPro" id="IPR001128">
    <property type="entry name" value="Cyt_P450"/>
</dbReference>
<keyword evidence="15" id="KW-0812">Transmembrane</keyword>
<evidence type="ECO:0000256" key="14">
    <source>
        <dbReference type="RuleBase" id="RU000461"/>
    </source>
</evidence>
<dbReference type="GO" id="GO:0042446">
    <property type="term" value="P:hormone biosynthetic process"/>
    <property type="evidence" value="ECO:0007669"/>
    <property type="project" value="TreeGrafter"/>
</dbReference>
<dbReference type="InterPro" id="IPR036396">
    <property type="entry name" value="Cyt_P450_sf"/>
</dbReference>
<keyword evidence="12 14" id="KW-0503">Monooxygenase</keyword>
<feature type="transmembrane region" description="Helical" evidence="15">
    <location>
        <begin position="12"/>
        <end position="31"/>
    </location>
</feature>
<keyword evidence="11 13" id="KW-0408">Iron</keyword>
<dbReference type="EC" id="1.14.14.1" evidence="5"/>
<evidence type="ECO:0000256" key="4">
    <source>
        <dbReference type="ARBA" id="ARBA00010617"/>
    </source>
</evidence>
<evidence type="ECO:0000256" key="13">
    <source>
        <dbReference type="PIRSR" id="PIRSR602401-1"/>
    </source>
</evidence>
<reference evidence="16" key="1">
    <citation type="journal article" date="2023" name="Mol. Biol. Evol.">
        <title>Third-Generation Sequencing Reveals the Adaptive Role of the Epigenome in Three Deep-Sea Polychaetes.</title>
        <authorList>
            <person name="Perez M."/>
            <person name="Aroh O."/>
            <person name="Sun Y."/>
            <person name="Lan Y."/>
            <person name="Juniper S.K."/>
            <person name="Young C.R."/>
            <person name="Angers B."/>
            <person name="Qian P.Y."/>
        </authorList>
    </citation>
    <scope>NUCLEOTIDE SEQUENCE</scope>
    <source>
        <strain evidence="16">R07B-5</strain>
    </source>
</reference>
<dbReference type="GO" id="GO:0005789">
    <property type="term" value="C:endoplasmic reticulum membrane"/>
    <property type="evidence" value="ECO:0007669"/>
    <property type="project" value="UniProtKB-SubCell"/>
</dbReference>
<comment type="similarity">
    <text evidence="4 14">Belongs to the cytochrome P450 family.</text>
</comment>
<dbReference type="EMBL" id="JAODUO010000190">
    <property type="protein sequence ID" value="KAK2186745.1"/>
    <property type="molecule type" value="Genomic_DNA"/>
</dbReference>
<sequence length="562" mass="64415">MAFLGQYSLLAWSSTEAFVFVATFLLGWLMVTRRGKLAMPSPWGLPVLGHLPLLGPRCFVTMNDYRKRYGDVYKLRMGLRDVVIINGQEAIRTALVKKSGDFAGRPDIVSFRHAVQGHSVAFAPYTSNWHMHRRIAHRGISTLLKDRECPTDALISEEAICLLRRMDERKGKPFDPYEDLQETVMHVLFRLCFGRACRPSEDVLCEQLRDNFNGFQALQPKLGIIDLFPCTERLLSRYVDHLKRLTGRLTTLVQPRVECHIKDRADGHSRDLMDIWLTLADGLGEDVLRDSNITRSQLLQTVQDVIGGRHRDNHEHRPLGAALHGGQSPRAEYLSVTYVTHPPTEYDSVTYVTHPLTEYVSVTYVTHPLTEYVSVTYVTHPPTEYVSVTYERVQREIDDIIGRDRDPKQSDRESLPFTDACLIEVMRHSPVLPLLLPHSTTCDTSLNGYVIPRDTMVFFNLYSLCRDEQLWENPQEFQPERFVSREGKLKAANLLQFGLGKRRCIGEDIGRLQVFMLFTTLMQRCTFRFPDDVTLPVSLDGDLGNSWRAKPYNIIAQARNEF</sequence>
<comment type="cofactor">
    <cofactor evidence="1 13">
        <name>heme</name>
        <dbReference type="ChEBI" id="CHEBI:30413"/>
    </cofactor>
</comment>
<feature type="binding site" description="axial binding residue" evidence="13">
    <location>
        <position position="504"/>
    </location>
    <ligand>
        <name>heme</name>
        <dbReference type="ChEBI" id="CHEBI:30413"/>
    </ligand>
    <ligandPart>
        <name>Fe</name>
        <dbReference type="ChEBI" id="CHEBI:18248"/>
    </ligandPart>
</feature>
<evidence type="ECO:0000313" key="16">
    <source>
        <dbReference type="EMBL" id="KAK2186745.1"/>
    </source>
</evidence>
<dbReference type="Gene3D" id="1.10.630.10">
    <property type="entry name" value="Cytochrome P450"/>
    <property type="match status" value="1"/>
</dbReference>
<keyword evidence="17" id="KW-1185">Reference proteome</keyword>
<keyword evidence="6 13" id="KW-0349">Heme</keyword>
<dbReference type="Proteomes" id="UP001209878">
    <property type="component" value="Unassembled WGS sequence"/>
</dbReference>
<evidence type="ECO:0000256" key="7">
    <source>
        <dbReference type="ARBA" id="ARBA00022723"/>
    </source>
</evidence>
<evidence type="ECO:0000256" key="10">
    <source>
        <dbReference type="ARBA" id="ARBA00023002"/>
    </source>
</evidence>
<dbReference type="PROSITE" id="PS00086">
    <property type="entry name" value="CYTOCHROME_P450"/>
    <property type="match status" value="1"/>
</dbReference>
<dbReference type="GO" id="GO:0005506">
    <property type="term" value="F:iron ion binding"/>
    <property type="evidence" value="ECO:0007669"/>
    <property type="project" value="InterPro"/>
</dbReference>
<protein>
    <recommendedName>
        <fullName evidence="5">unspecific monooxygenase</fullName>
        <ecNumber evidence="5">1.14.14.1</ecNumber>
    </recommendedName>
</protein>
<keyword evidence="9" id="KW-0492">Microsome</keyword>
<dbReference type="InterPro" id="IPR017972">
    <property type="entry name" value="Cyt_P450_CS"/>
</dbReference>
<organism evidence="16 17">
    <name type="scientific">Ridgeia piscesae</name>
    <name type="common">Tubeworm</name>
    <dbReference type="NCBI Taxonomy" id="27915"/>
    <lineage>
        <taxon>Eukaryota</taxon>
        <taxon>Metazoa</taxon>
        <taxon>Spiralia</taxon>
        <taxon>Lophotrochozoa</taxon>
        <taxon>Annelida</taxon>
        <taxon>Polychaeta</taxon>
        <taxon>Sedentaria</taxon>
        <taxon>Canalipalpata</taxon>
        <taxon>Sabellida</taxon>
        <taxon>Siboglinidae</taxon>
        <taxon>Ridgeia</taxon>
    </lineage>
</organism>
<comment type="caution">
    <text evidence="16">The sequence shown here is derived from an EMBL/GenBank/DDBJ whole genome shotgun (WGS) entry which is preliminary data.</text>
</comment>
<evidence type="ECO:0000256" key="1">
    <source>
        <dbReference type="ARBA" id="ARBA00001971"/>
    </source>
</evidence>
<dbReference type="InterPro" id="IPR002401">
    <property type="entry name" value="Cyt_P450_E_grp-I"/>
</dbReference>
<evidence type="ECO:0000256" key="5">
    <source>
        <dbReference type="ARBA" id="ARBA00012109"/>
    </source>
</evidence>
<keyword evidence="15" id="KW-1133">Transmembrane helix</keyword>
<name>A0AAD9P253_RIDPI</name>
<keyword evidence="15" id="KW-0472">Membrane</keyword>
<dbReference type="Pfam" id="PF00067">
    <property type="entry name" value="p450"/>
    <property type="match status" value="2"/>
</dbReference>
<dbReference type="SUPFAM" id="SSF48264">
    <property type="entry name" value="Cytochrome P450"/>
    <property type="match status" value="2"/>
</dbReference>
<comment type="subcellular location">
    <subcellularLocation>
        <location evidence="3">Endoplasmic reticulum membrane</location>
        <topology evidence="3">Peripheral membrane protein</topology>
    </subcellularLocation>
    <subcellularLocation>
        <location evidence="2">Microsome membrane</location>
        <topology evidence="2">Peripheral membrane protein</topology>
    </subcellularLocation>
</comment>
<dbReference type="AlphaFoldDB" id="A0AAD9P253"/>
<dbReference type="PANTHER" id="PTHR24289:SF21">
    <property type="entry name" value="CYTOCHROME P450 1A"/>
    <property type="match status" value="1"/>
</dbReference>
<proteinExistence type="inferred from homology"/>